<proteinExistence type="inferred from homology"/>
<evidence type="ECO:0000256" key="2">
    <source>
        <dbReference type="ARBA" id="ARBA00023002"/>
    </source>
</evidence>
<dbReference type="SUPFAM" id="SSF89733">
    <property type="entry name" value="L-sulfolactate dehydrogenase-like"/>
    <property type="match status" value="1"/>
</dbReference>
<dbReference type="GO" id="GO:0016491">
    <property type="term" value="F:oxidoreductase activity"/>
    <property type="evidence" value="ECO:0007669"/>
    <property type="project" value="UniProtKB-KW"/>
</dbReference>
<sequence length="197" mass="21606">PIVVDMSLGPIAGGRTAILAQRDMKVPLGWYIDDDGKTHDDPKIFNEGKGAQLPLGQPGLGYKGMALSMMINILAGPLLGHVATQAHAFRRCGVFLGAIDPEAFTTLEIFKEGMDALISDMKSSRLAEGFDEITVPGEPEWWTMERRLKEGIYLDDEIYEKILDTAKTLGVSTSGYEGKPGKESVVHPSYTVKDMYR</sequence>
<dbReference type="Gene3D" id="3.30.1370.60">
    <property type="entry name" value="Hypothetical oxidoreductase yiak, domain 2"/>
    <property type="match status" value="1"/>
</dbReference>
<keyword evidence="2" id="KW-0560">Oxidoreductase</keyword>
<comment type="similarity">
    <text evidence="1">Belongs to the LDH2/MDH2 oxidoreductase family.</text>
</comment>
<dbReference type="AlphaFoldDB" id="X0V5R6"/>
<feature type="non-terminal residue" evidence="3">
    <location>
        <position position="1"/>
    </location>
</feature>
<dbReference type="PANTHER" id="PTHR11091">
    <property type="entry name" value="OXIDOREDUCTASE-RELATED"/>
    <property type="match status" value="1"/>
</dbReference>
<dbReference type="InterPro" id="IPR003767">
    <property type="entry name" value="Malate/L-lactate_DH-like"/>
</dbReference>
<dbReference type="InterPro" id="IPR036111">
    <property type="entry name" value="Mal/L-sulfo/L-lacto_DH-like_sf"/>
</dbReference>
<protein>
    <recommendedName>
        <fullName evidence="4">Ldh family oxidoreductase</fullName>
    </recommendedName>
</protein>
<organism evidence="3">
    <name type="scientific">marine sediment metagenome</name>
    <dbReference type="NCBI Taxonomy" id="412755"/>
    <lineage>
        <taxon>unclassified sequences</taxon>
        <taxon>metagenomes</taxon>
        <taxon>ecological metagenomes</taxon>
    </lineage>
</organism>
<evidence type="ECO:0000313" key="3">
    <source>
        <dbReference type="EMBL" id="GAG07848.1"/>
    </source>
</evidence>
<dbReference type="Pfam" id="PF02615">
    <property type="entry name" value="Ldh_2"/>
    <property type="match status" value="1"/>
</dbReference>
<evidence type="ECO:0008006" key="4">
    <source>
        <dbReference type="Google" id="ProtNLM"/>
    </source>
</evidence>
<name>X0V5R6_9ZZZZ</name>
<dbReference type="EMBL" id="BARS01024434">
    <property type="protein sequence ID" value="GAG07848.1"/>
    <property type="molecule type" value="Genomic_DNA"/>
</dbReference>
<evidence type="ECO:0000256" key="1">
    <source>
        <dbReference type="ARBA" id="ARBA00006056"/>
    </source>
</evidence>
<dbReference type="InterPro" id="IPR043143">
    <property type="entry name" value="Mal/L-sulf/L-lact_DH-like_NADP"/>
</dbReference>
<accession>X0V5R6</accession>
<reference evidence="3" key="1">
    <citation type="journal article" date="2014" name="Front. Microbiol.">
        <title>High frequency of phylogenetically diverse reductive dehalogenase-homologous genes in deep subseafloor sedimentary metagenomes.</title>
        <authorList>
            <person name="Kawai M."/>
            <person name="Futagami T."/>
            <person name="Toyoda A."/>
            <person name="Takaki Y."/>
            <person name="Nishi S."/>
            <person name="Hori S."/>
            <person name="Arai W."/>
            <person name="Tsubouchi T."/>
            <person name="Morono Y."/>
            <person name="Uchiyama I."/>
            <person name="Ito T."/>
            <person name="Fujiyama A."/>
            <person name="Inagaki F."/>
            <person name="Takami H."/>
        </authorList>
    </citation>
    <scope>NUCLEOTIDE SEQUENCE</scope>
    <source>
        <strain evidence="3">Expedition CK06-06</strain>
    </source>
</reference>
<comment type="caution">
    <text evidence="3">The sequence shown here is derived from an EMBL/GenBank/DDBJ whole genome shotgun (WGS) entry which is preliminary data.</text>
</comment>
<gene>
    <name evidence="3" type="ORF">S01H1_38791</name>
</gene>
<dbReference type="PANTHER" id="PTHR11091:SF0">
    <property type="entry name" value="MALATE DEHYDROGENASE"/>
    <property type="match status" value="1"/>
</dbReference>